<feature type="domain" description="TrmE-type G" evidence="1">
    <location>
        <begin position="141"/>
        <end position="280"/>
    </location>
</feature>
<dbReference type="GO" id="GO:0016787">
    <property type="term" value="F:hydrolase activity"/>
    <property type="evidence" value="ECO:0007669"/>
    <property type="project" value="UniProtKB-KW"/>
</dbReference>
<evidence type="ECO:0000259" key="1">
    <source>
        <dbReference type="PROSITE" id="PS51709"/>
    </source>
</evidence>
<dbReference type="SUPFAM" id="SSF103025">
    <property type="entry name" value="Folate-binding domain"/>
    <property type="match status" value="1"/>
</dbReference>
<protein>
    <submittedName>
        <fullName evidence="2">tRNA modification GTPase</fullName>
        <ecNumber evidence="2">3.6.-.-</ecNumber>
    </submittedName>
</protein>
<dbReference type="PROSITE" id="PS51709">
    <property type="entry name" value="G_TRME"/>
    <property type="match status" value="1"/>
</dbReference>
<dbReference type="PANTHER" id="PTHR42714:SF2">
    <property type="entry name" value="TRNA MODIFICATION GTPASE GTPBP3, MITOCHONDRIAL"/>
    <property type="match status" value="1"/>
</dbReference>
<accession>A0ABR6NNC3</accession>
<dbReference type="Gene3D" id="1.20.120.430">
    <property type="entry name" value="tRNA modification GTPase MnmE domain 2"/>
    <property type="match status" value="1"/>
</dbReference>
<dbReference type="SUPFAM" id="SSF52540">
    <property type="entry name" value="P-loop containing nucleoside triphosphate hydrolases"/>
    <property type="match status" value="1"/>
</dbReference>
<dbReference type="EMBL" id="JACHKA010000001">
    <property type="protein sequence ID" value="MBB5987983.1"/>
    <property type="molecule type" value="Genomic_DNA"/>
</dbReference>
<gene>
    <name evidence="2" type="ORF">HNP60_003957</name>
</gene>
<dbReference type="InterPro" id="IPR005225">
    <property type="entry name" value="Small_GTP-bd"/>
</dbReference>
<dbReference type="InterPro" id="IPR006073">
    <property type="entry name" value="GTP-bd"/>
</dbReference>
<keyword evidence="3" id="KW-1185">Reference proteome</keyword>
<dbReference type="Proteomes" id="UP001138540">
    <property type="component" value="Unassembled WGS sequence"/>
</dbReference>
<dbReference type="Pfam" id="PF10396">
    <property type="entry name" value="TrmE_N"/>
    <property type="match status" value="1"/>
</dbReference>
<dbReference type="PANTHER" id="PTHR42714">
    <property type="entry name" value="TRNA MODIFICATION GTPASE GTPBP3"/>
    <property type="match status" value="1"/>
</dbReference>
<name>A0ABR6NNC3_9SPHN</name>
<dbReference type="SUPFAM" id="SSF116878">
    <property type="entry name" value="TrmE connector domain"/>
    <property type="match status" value="1"/>
</dbReference>
<dbReference type="InterPro" id="IPR027266">
    <property type="entry name" value="TrmE/GcvT-like"/>
</dbReference>
<dbReference type="Pfam" id="PF12631">
    <property type="entry name" value="MnmE_helical"/>
    <property type="match status" value="1"/>
</dbReference>
<sequence length="353" mass="36919">MAELHCHGSWAVVRGIEAALAALPGLRPAQAGEFTRRAFLNGRTDLAAIEGLGDLLAAETALQRRTAMAMMAGQFSQRISTWTQALTRLAAQVEARLDFADEDDVSRAGAISDALAEDCGVIARDMESELARPGAERMREGIRVAIGGPPNAGKSTLFNYLVGREAAIVSPHAGTTRDVIEATISLNGIPIILADTAGLREDSSDEIERIGISRASAFLAGADVILWLGDPADRPGVTGYVICVQAKADLGQGHGEGLAISAISGEGMDQLIGAVCAQAMLLLPVPGDYALSQRQREIVGRAALSVGEAGELDDEILVGECLRQALAALDELTGRSTTDAVLDEVFSGFCIGK</sequence>
<organism evidence="2 3">
    <name type="scientific">Sphingobium lignivorans</name>
    <dbReference type="NCBI Taxonomy" id="2735886"/>
    <lineage>
        <taxon>Bacteria</taxon>
        <taxon>Pseudomonadati</taxon>
        <taxon>Pseudomonadota</taxon>
        <taxon>Alphaproteobacteria</taxon>
        <taxon>Sphingomonadales</taxon>
        <taxon>Sphingomonadaceae</taxon>
        <taxon>Sphingobium</taxon>
    </lineage>
</organism>
<evidence type="ECO:0000313" key="2">
    <source>
        <dbReference type="EMBL" id="MBB5987983.1"/>
    </source>
</evidence>
<proteinExistence type="predicted"/>
<dbReference type="Gene3D" id="3.30.1360.120">
    <property type="entry name" value="Probable tRNA modification gtpase trme, domain 1"/>
    <property type="match status" value="1"/>
</dbReference>
<dbReference type="InterPro" id="IPR031168">
    <property type="entry name" value="G_TrmE"/>
</dbReference>
<dbReference type="InterPro" id="IPR025867">
    <property type="entry name" value="MnmE_helical"/>
</dbReference>
<comment type="caution">
    <text evidence="2">The sequence shown here is derived from an EMBL/GenBank/DDBJ whole genome shotgun (WGS) entry which is preliminary data.</text>
</comment>
<dbReference type="InterPro" id="IPR018948">
    <property type="entry name" value="GTP-bd_TrmE_N"/>
</dbReference>
<dbReference type="InterPro" id="IPR027368">
    <property type="entry name" value="MnmE_dom2"/>
</dbReference>
<dbReference type="NCBIfam" id="TIGR00231">
    <property type="entry name" value="small_GTP"/>
    <property type="match status" value="1"/>
</dbReference>
<keyword evidence="2" id="KW-0378">Hydrolase</keyword>
<evidence type="ECO:0000313" key="3">
    <source>
        <dbReference type="Proteomes" id="UP001138540"/>
    </source>
</evidence>
<reference evidence="2 3" key="1">
    <citation type="submission" date="2020-08" db="EMBL/GenBank/DDBJ databases">
        <title>Exploring microbial biodiversity for novel pathways involved in the catabolism of aromatic compounds derived from lignin.</title>
        <authorList>
            <person name="Elkins J."/>
        </authorList>
    </citation>
    <scope>NUCLEOTIDE SEQUENCE [LARGE SCALE GENOMIC DNA]</scope>
    <source>
        <strain evidence="2 3">B1D3A</strain>
    </source>
</reference>
<dbReference type="InterPro" id="IPR027417">
    <property type="entry name" value="P-loop_NTPase"/>
</dbReference>
<dbReference type="EC" id="3.6.-.-" evidence="2"/>
<dbReference type="Pfam" id="PF01926">
    <property type="entry name" value="MMR_HSR1"/>
    <property type="match status" value="1"/>
</dbReference>
<dbReference type="Gene3D" id="3.40.50.300">
    <property type="entry name" value="P-loop containing nucleotide triphosphate hydrolases"/>
    <property type="match status" value="1"/>
</dbReference>
<dbReference type="CDD" id="cd04164">
    <property type="entry name" value="trmE"/>
    <property type="match status" value="1"/>
</dbReference>